<keyword evidence="2" id="KW-1185">Reference proteome</keyword>
<evidence type="ECO:0000313" key="1">
    <source>
        <dbReference type="EMBL" id="MEJ8640717.1"/>
    </source>
</evidence>
<reference evidence="1 2" key="1">
    <citation type="submission" date="2024-03" db="EMBL/GenBank/DDBJ databases">
        <title>Novel Streptomyces species of biotechnological and ecological value are a feature of Machair soil.</title>
        <authorList>
            <person name="Prole J.R."/>
            <person name="Goodfellow M."/>
            <person name="Allenby N."/>
            <person name="Ward A.C."/>
        </authorList>
    </citation>
    <scope>NUCLEOTIDE SEQUENCE [LARGE SCALE GENOMIC DNA]</scope>
    <source>
        <strain evidence="1 2">MS1.HAVA.3</strain>
    </source>
</reference>
<accession>A0ABU8TYN7</accession>
<dbReference type="EMBL" id="JBBKAM010000002">
    <property type="protein sequence ID" value="MEJ8640717.1"/>
    <property type="molecule type" value="Genomic_DNA"/>
</dbReference>
<protein>
    <submittedName>
        <fullName evidence="1">Uncharacterized protein</fullName>
    </submittedName>
</protein>
<proteinExistence type="predicted"/>
<name>A0ABU8TYN7_9ACTN</name>
<evidence type="ECO:0000313" key="2">
    <source>
        <dbReference type="Proteomes" id="UP001382904"/>
    </source>
</evidence>
<sequence length="121" mass="13251">MIVIPDARTADLYAQWSRVSARTDPAEAEPLALDCVRRLVAEPGGQSAHVWVAGLAEMVRLAHLDHLYAPSEFAAPEGAYPVGAWACTSLLADWARDAVVPMDERYEEMDEQDDDDGSISH</sequence>
<comment type="caution">
    <text evidence="1">The sequence shown here is derived from an EMBL/GenBank/DDBJ whole genome shotgun (WGS) entry which is preliminary data.</text>
</comment>
<organism evidence="1 2">
    <name type="scientific">Streptomyces caledonius</name>
    <dbReference type="NCBI Taxonomy" id="3134107"/>
    <lineage>
        <taxon>Bacteria</taxon>
        <taxon>Bacillati</taxon>
        <taxon>Actinomycetota</taxon>
        <taxon>Actinomycetes</taxon>
        <taxon>Kitasatosporales</taxon>
        <taxon>Streptomycetaceae</taxon>
        <taxon>Streptomyces</taxon>
    </lineage>
</organism>
<dbReference type="Proteomes" id="UP001382904">
    <property type="component" value="Unassembled WGS sequence"/>
</dbReference>
<gene>
    <name evidence="1" type="ORF">WKI68_03190</name>
</gene>